<sequence>MGIIRNVTRMASTLLAIFNTRVELFTVELQEEAQRLLSYLILSLVALFCVIMTFLLGIFLVIVLFWESYRILAVSGLIVFFAGAAVLIALSIRSSYRKKPRMLAYTRSEIAKDIERLKSGQ</sequence>
<accession>A0A9E9LVI8</accession>
<dbReference type="InterPro" id="IPR009937">
    <property type="entry name" value="Phage_holin_3_6"/>
</dbReference>
<dbReference type="Proteomes" id="UP001156215">
    <property type="component" value="Chromosome"/>
</dbReference>
<dbReference type="RefSeq" id="WP_269308034.1">
    <property type="nucleotide sequence ID" value="NZ_CP098242.1"/>
</dbReference>
<proteinExistence type="predicted"/>
<dbReference type="AlphaFoldDB" id="A0A9E9LVI8"/>
<organism evidence="2 3">
    <name type="scientific">Oxalobacter vibrioformis</name>
    <dbReference type="NCBI Taxonomy" id="933080"/>
    <lineage>
        <taxon>Bacteria</taxon>
        <taxon>Pseudomonadati</taxon>
        <taxon>Pseudomonadota</taxon>
        <taxon>Betaproteobacteria</taxon>
        <taxon>Burkholderiales</taxon>
        <taxon>Oxalobacteraceae</taxon>
        <taxon>Oxalobacter</taxon>
    </lineage>
</organism>
<dbReference type="Pfam" id="PF07332">
    <property type="entry name" value="Phage_holin_3_6"/>
    <property type="match status" value="1"/>
</dbReference>
<gene>
    <name evidence="2" type="ORF">NB640_07025</name>
</gene>
<evidence type="ECO:0000256" key="1">
    <source>
        <dbReference type="SAM" id="Phobius"/>
    </source>
</evidence>
<keyword evidence="1" id="KW-0812">Transmembrane</keyword>
<name>A0A9E9LVI8_9BURK</name>
<keyword evidence="1" id="KW-1133">Transmembrane helix</keyword>
<dbReference type="EMBL" id="CP098242">
    <property type="protein sequence ID" value="WAW09041.1"/>
    <property type="molecule type" value="Genomic_DNA"/>
</dbReference>
<evidence type="ECO:0000313" key="3">
    <source>
        <dbReference type="Proteomes" id="UP001156215"/>
    </source>
</evidence>
<dbReference type="KEGG" id="ovb:NB640_07025"/>
<protein>
    <submittedName>
        <fullName evidence="2">Phage holin family protein</fullName>
    </submittedName>
</protein>
<keyword evidence="1" id="KW-0472">Membrane</keyword>
<feature type="transmembrane region" description="Helical" evidence="1">
    <location>
        <begin position="39"/>
        <end position="65"/>
    </location>
</feature>
<keyword evidence="3" id="KW-1185">Reference proteome</keyword>
<evidence type="ECO:0000313" key="2">
    <source>
        <dbReference type="EMBL" id="WAW09041.1"/>
    </source>
</evidence>
<reference evidence="2" key="1">
    <citation type="journal article" date="2022" name="Front. Microbiol.">
        <title>New perspectives on an old grouping: The genomic and phenotypic variability of Oxalobacter formigenes and the implications for calcium oxalate stone prevention.</title>
        <authorList>
            <person name="Chmiel J.A."/>
            <person name="Carr C."/>
            <person name="Stuivenberg G.A."/>
            <person name="Venema R."/>
            <person name="Chanyi R.M."/>
            <person name="Al K.F."/>
            <person name="Giguere D."/>
            <person name="Say H."/>
            <person name="Akouris P.P."/>
            <person name="Dominguez Romero S.A."/>
            <person name="Kwong A."/>
            <person name="Tai V."/>
            <person name="Koval S.F."/>
            <person name="Razvi H."/>
            <person name="Bjazevic J."/>
            <person name="Burton J.P."/>
        </authorList>
    </citation>
    <scope>NUCLEOTIDE SEQUENCE</scope>
    <source>
        <strain evidence="2">WoOx3</strain>
    </source>
</reference>
<feature type="transmembrane region" description="Helical" evidence="1">
    <location>
        <begin position="71"/>
        <end position="92"/>
    </location>
</feature>